<dbReference type="InterPro" id="IPR003599">
    <property type="entry name" value="Ig_sub"/>
</dbReference>
<dbReference type="SMART" id="SM00408">
    <property type="entry name" value="IGc2"/>
    <property type="match status" value="4"/>
</dbReference>
<dbReference type="PROSITE" id="PS50835">
    <property type="entry name" value="IG_LIKE"/>
    <property type="match status" value="4"/>
</dbReference>
<feature type="domain" description="Ig-like" evidence="11">
    <location>
        <begin position="252"/>
        <end position="330"/>
    </location>
</feature>
<dbReference type="Gene3D" id="2.60.40.10">
    <property type="entry name" value="Immunoglobulins"/>
    <property type="match status" value="5"/>
</dbReference>
<feature type="region of interest" description="Disordered" evidence="9">
    <location>
        <begin position="578"/>
        <end position="606"/>
    </location>
</feature>
<dbReference type="Pfam" id="PF13927">
    <property type="entry name" value="Ig_3"/>
    <property type="match status" value="1"/>
</dbReference>
<dbReference type="GO" id="GO:0005886">
    <property type="term" value="C:plasma membrane"/>
    <property type="evidence" value="ECO:0007669"/>
    <property type="project" value="TreeGrafter"/>
</dbReference>
<feature type="transmembrane region" description="Helical" evidence="10">
    <location>
        <begin position="515"/>
        <end position="538"/>
    </location>
</feature>
<accession>A0AA47P427</accession>
<dbReference type="InterPro" id="IPR013162">
    <property type="entry name" value="CD80_C2-set"/>
</dbReference>
<keyword evidence="13" id="KW-1185">Reference proteome</keyword>
<evidence type="ECO:0000256" key="7">
    <source>
        <dbReference type="ARBA" id="ARBA00023180"/>
    </source>
</evidence>
<proteinExistence type="predicted"/>
<evidence type="ECO:0000256" key="3">
    <source>
        <dbReference type="ARBA" id="ARBA00022737"/>
    </source>
</evidence>
<dbReference type="SUPFAM" id="SSF48726">
    <property type="entry name" value="Immunoglobulin"/>
    <property type="match status" value="4"/>
</dbReference>
<dbReference type="PANTHER" id="PTHR11973">
    <property type="entry name" value="CELL SURFACE GLYCOPROTEIN MUC18-RELATED"/>
    <property type="match status" value="1"/>
</dbReference>
<feature type="domain" description="Ig-like" evidence="11">
    <location>
        <begin position="341"/>
        <end position="419"/>
    </location>
</feature>
<evidence type="ECO:0000256" key="8">
    <source>
        <dbReference type="ARBA" id="ARBA00023319"/>
    </source>
</evidence>
<dbReference type="Pfam" id="PF08205">
    <property type="entry name" value="C2-set_2"/>
    <property type="match status" value="1"/>
</dbReference>
<feature type="domain" description="Ig-like" evidence="11">
    <location>
        <begin position="426"/>
        <end position="509"/>
    </location>
</feature>
<keyword evidence="5 10" id="KW-0472">Membrane</keyword>
<comment type="caution">
    <text evidence="12">The sequence shown here is derived from an EMBL/GenBank/DDBJ whole genome shotgun (WGS) entry which is preliminary data.</text>
</comment>
<dbReference type="InterPro" id="IPR007110">
    <property type="entry name" value="Ig-like_dom"/>
</dbReference>
<evidence type="ECO:0000313" key="13">
    <source>
        <dbReference type="Proteomes" id="UP001174136"/>
    </source>
</evidence>
<dbReference type="EMBL" id="JAOPHQ010001711">
    <property type="protein sequence ID" value="KAK0149881.1"/>
    <property type="molecule type" value="Genomic_DNA"/>
</dbReference>
<keyword evidence="2 10" id="KW-0812">Transmembrane</keyword>
<sequence>MGLHGSFSAPYKADSVPAHSGNTNEGQLCYQFILKGKGGKQAVKGEVKVDMEGLVKGPVGKDVQIPCLYTTDEGIGSLMIEWFYLKPTGQQIRIYYHDATVLRMELGTQFTDRIQVAREGSKGAGHAHLNINKTQPRDEVDFICKVKSLTGSSAEGRTQLRIGSCEVKNGYPRPNITWYKDNQPLVNIPNEVSVVPEVTTESSQLFSVKSELSLKVVKEDKDSEFYCEVNYMTIDGHGMMESDRIKIMVHYPADKVSVWVESPKGDIKEGDTVELQCHSNGNPQPTFSFKHETTELESTNNVLVLRNVSRLNSGLYECSTFNLEDFVEVVGNATLFVHYLDAAVVSPNSHSLFKGGELNASCNALSSLDTDIYWMKDKMMMATGNILSLTDVEYDTAGTYECIATVPQMVNMTSSAALQLIVTGPPEMQKPQTTSIEETLNSMVDLTCTARGFPIPTVTWTPSQVVLVSSTKKEDWVVSMARVKVTSDMDVNCTASNDHGRAEVLFSIKAKSRGVIIAVVIICLLLLAVLGSVLYFLYKKGKICGRSGKQDLTKEKTSKDNIVVEMKSDSTEDAVLLAVNGDKKPPGEQVERRHTHTHTYPPGPHT</sequence>
<evidence type="ECO:0000256" key="10">
    <source>
        <dbReference type="SAM" id="Phobius"/>
    </source>
</evidence>
<dbReference type="InterPro" id="IPR051116">
    <property type="entry name" value="Surface_Rcpt/Adhesion_Mol"/>
</dbReference>
<feature type="compositionally biased region" description="Basic and acidic residues" evidence="9">
    <location>
        <begin position="581"/>
        <end position="592"/>
    </location>
</feature>
<dbReference type="InterPro" id="IPR003598">
    <property type="entry name" value="Ig_sub2"/>
</dbReference>
<dbReference type="PANTHER" id="PTHR11973:SF18">
    <property type="entry name" value="CELL SURFACE GLYCOPROTEIN MUC18"/>
    <property type="match status" value="1"/>
</dbReference>
<dbReference type="InterPro" id="IPR036179">
    <property type="entry name" value="Ig-like_dom_sf"/>
</dbReference>
<protein>
    <submittedName>
        <fullName evidence="12">Cell surface glycoprotein MUC18</fullName>
    </submittedName>
</protein>
<dbReference type="CDD" id="cd00096">
    <property type="entry name" value="Ig"/>
    <property type="match status" value="1"/>
</dbReference>
<evidence type="ECO:0000256" key="5">
    <source>
        <dbReference type="ARBA" id="ARBA00023136"/>
    </source>
</evidence>
<dbReference type="GO" id="GO:0005055">
    <property type="term" value="F:laminin receptor activity"/>
    <property type="evidence" value="ECO:0007669"/>
    <property type="project" value="TreeGrafter"/>
</dbReference>
<evidence type="ECO:0000256" key="2">
    <source>
        <dbReference type="ARBA" id="ARBA00022692"/>
    </source>
</evidence>
<evidence type="ECO:0000256" key="1">
    <source>
        <dbReference type="ARBA" id="ARBA00004479"/>
    </source>
</evidence>
<keyword evidence="3" id="KW-0677">Repeat</keyword>
<keyword evidence="4 10" id="KW-1133">Transmembrane helix</keyword>
<dbReference type="AlphaFoldDB" id="A0AA47P427"/>
<evidence type="ECO:0000256" key="9">
    <source>
        <dbReference type="SAM" id="MobiDB-lite"/>
    </source>
</evidence>
<name>A0AA47P427_MERPO</name>
<keyword evidence="8" id="KW-0393">Immunoglobulin domain</keyword>
<evidence type="ECO:0000256" key="6">
    <source>
        <dbReference type="ARBA" id="ARBA00023157"/>
    </source>
</evidence>
<dbReference type="Proteomes" id="UP001174136">
    <property type="component" value="Unassembled WGS sequence"/>
</dbReference>
<evidence type="ECO:0000313" key="12">
    <source>
        <dbReference type="EMBL" id="KAK0149881.1"/>
    </source>
</evidence>
<organism evidence="12 13">
    <name type="scientific">Merluccius polli</name>
    <name type="common">Benguela hake</name>
    <name type="synonym">Merluccius cadenati</name>
    <dbReference type="NCBI Taxonomy" id="89951"/>
    <lineage>
        <taxon>Eukaryota</taxon>
        <taxon>Metazoa</taxon>
        <taxon>Chordata</taxon>
        <taxon>Craniata</taxon>
        <taxon>Vertebrata</taxon>
        <taxon>Euteleostomi</taxon>
        <taxon>Actinopterygii</taxon>
        <taxon>Neopterygii</taxon>
        <taxon>Teleostei</taxon>
        <taxon>Neoteleostei</taxon>
        <taxon>Acanthomorphata</taxon>
        <taxon>Zeiogadaria</taxon>
        <taxon>Gadariae</taxon>
        <taxon>Gadiformes</taxon>
        <taxon>Gadoidei</taxon>
        <taxon>Merlucciidae</taxon>
        <taxon>Merluccius</taxon>
    </lineage>
</organism>
<reference evidence="12" key="1">
    <citation type="journal article" date="2023" name="Front. Mar. Sci.">
        <title>A new Merluccius polli reference genome to investigate the effects of global change in West African waters.</title>
        <authorList>
            <person name="Mateo J.L."/>
            <person name="Blanco-Fernandez C."/>
            <person name="Garcia-Vazquez E."/>
            <person name="Machado-Schiaffino G."/>
        </authorList>
    </citation>
    <scope>NUCLEOTIDE SEQUENCE</scope>
    <source>
        <strain evidence="12">C29</strain>
        <tissue evidence="12">Fin</tissue>
    </source>
</reference>
<feature type="domain" description="Ig-like" evidence="11">
    <location>
        <begin position="136"/>
        <end position="246"/>
    </location>
</feature>
<dbReference type="InterPro" id="IPR013783">
    <property type="entry name" value="Ig-like_fold"/>
</dbReference>
<keyword evidence="7" id="KW-0325">Glycoprotein</keyword>
<gene>
    <name evidence="12" type="primary">Mcam</name>
    <name evidence="12" type="ORF">N1851_009375</name>
</gene>
<evidence type="ECO:0000256" key="4">
    <source>
        <dbReference type="ARBA" id="ARBA00022989"/>
    </source>
</evidence>
<evidence type="ECO:0000259" key="11">
    <source>
        <dbReference type="PROSITE" id="PS50835"/>
    </source>
</evidence>
<dbReference type="SMART" id="SM00409">
    <property type="entry name" value="IG"/>
    <property type="match status" value="4"/>
</dbReference>
<keyword evidence="6" id="KW-1015">Disulfide bond</keyword>
<comment type="subcellular location">
    <subcellularLocation>
        <location evidence="1">Membrane</location>
        <topology evidence="1">Single-pass type I membrane protein</topology>
    </subcellularLocation>
</comment>